<organism evidence="3 4">
    <name type="scientific">Myotis myotis</name>
    <name type="common">Greater mouse-eared bat</name>
    <name type="synonym">Vespertilio myotis</name>
    <dbReference type="NCBI Taxonomy" id="51298"/>
    <lineage>
        <taxon>Eukaryota</taxon>
        <taxon>Metazoa</taxon>
        <taxon>Chordata</taxon>
        <taxon>Craniata</taxon>
        <taxon>Vertebrata</taxon>
        <taxon>Euteleostomi</taxon>
        <taxon>Mammalia</taxon>
        <taxon>Eutheria</taxon>
        <taxon>Laurasiatheria</taxon>
        <taxon>Chiroptera</taxon>
        <taxon>Yangochiroptera</taxon>
        <taxon>Vespertilionidae</taxon>
        <taxon>Myotis</taxon>
    </lineage>
</organism>
<dbReference type="Proteomes" id="UP000527355">
    <property type="component" value="Unassembled WGS sequence"/>
</dbReference>
<name>A0A7J7SCJ0_MYOMY</name>
<gene>
    <name evidence="3" type="ORF">mMyoMyo1_009504</name>
</gene>
<proteinExistence type="predicted"/>
<protein>
    <submittedName>
        <fullName evidence="3">Uncharacterized protein</fullName>
    </submittedName>
</protein>
<dbReference type="AlphaFoldDB" id="A0A7J7SCJ0"/>
<accession>A0A7J7SCJ0</accession>
<evidence type="ECO:0000256" key="2">
    <source>
        <dbReference type="SAM" id="SignalP"/>
    </source>
</evidence>
<evidence type="ECO:0000313" key="3">
    <source>
        <dbReference type="EMBL" id="KAF6285945.1"/>
    </source>
</evidence>
<keyword evidence="2" id="KW-0732">Signal</keyword>
<reference evidence="3 4" key="1">
    <citation type="journal article" date="2020" name="Nature">
        <title>Six reference-quality genomes reveal evolution of bat adaptations.</title>
        <authorList>
            <person name="Jebb D."/>
            <person name="Huang Z."/>
            <person name="Pippel M."/>
            <person name="Hughes G.M."/>
            <person name="Lavrichenko K."/>
            <person name="Devanna P."/>
            <person name="Winkler S."/>
            <person name="Jermiin L.S."/>
            <person name="Skirmuntt E.C."/>
            <person name="Katzourakis A."/>
            <person name="Burkitt-Gray L."/>
            <person name="Ray D.A."/>
            <person name="Sullivan K.A.M."/>
            <person name="Roscito J.G."/>
            <person name="Kirilenko B.M."/>
            <person name="Davalos L.M."/>
            <person name="Corthals A.P."/>
            <person name="Power M.L."/>
            <person name="Jones G."/>
            <person name="Ransome R.D."/>
            <person name="Dechmann D.K.N."/>
            <person name="Locatelli A.G."/>
            <person name="Puechmaille S.J."/>
            <person name="Fedrigo O."/>
            <person name="Jarvis E.D."/>
            <person name="Hiller M."/>
            <person name="Vernes S.C."/>
            <person name="Myers E.W."/>
            <person name="Teeling E.C."/>
        </authorList>
    </citation>
    <scope>NUCLEOTIDE SEQUENCE [LARGE SCALE GENOMIC DNA]</scope>
    <source>
        <strain evidence="3">MMyoMyo1</strain>
        <tissue evidence="3">Flight muscle</tissue>
    </source>
</reference>
<feature type="chain" id="PRO_5029744427" evidence="2">
    <location>
        <begin position="19"/>
        <end position="217"/>
    </location>
</feature>
<evidence type="ECO:0000256" key="1">
    <source>
        <dbReference type="SAM" id="MobiDB-lite"/>
    </source>
</evidence>
<dbReference type="EMBL" id="JABWUV010000019">
    <property type="protein sequence ID" value="KAF6285945.1"/>
    <property type="molecule type" value="Genomic_DNA"/>
</dbReference>
<sequence>MLALTILCACAWLCGTTAVQGPGSGRHSQPGTPSPITPGRAQSWAAHTVFKTLGEACDFIFKPRFLRVASAQSWLLIVQPVFVLNPLTKARLASLVAGSACDWRTVFTSVPHCVLISPARVQASTCHSLLDPRTDREAGLSPMGPVFLDCAALCYHDGRAVLPLRRSPPRPPWFLLFSDEPLLALFQMRSAPRAGRPGAWSVEPPFPPGRTCDAHRS</sequence>
<feature type="region of interest" description="Disordered" evidence="1">
    <location>
        <begin position="21"/>
        <end position="40"/>
    </location>
</feature>
<keyword evidence="4" id="KW-1185">Reference proteome</keyword>
<evidence type="ECO:0000313" key="4">
    <source>
        <dbReference type="Proteomes" id="UP000527355"/>
    </source>
</evidence>
<feature type="region of interest" description="Disordered" evidence="1">
    <location>
        <begin position="196"/>
        <end position="217"/>
    </location>
</feature>
<feature type="signal peptide" evidence="2">
    <location>
        <begin position="1"/>
        <end position="18"/>
    </location>
</feature>
<comment type="caution">
    <text evidence="3">The sequence shown here is derived from an EMBL/GenBank/DDBJ whole genome shotgun (WGS) entry which is preliminary data.</text>
</comment>